<dbReference type="Proteomes" id="UP000014500">
    <property type="component" value="Unassembled WGS sequence"/>
</dbReference>
<keyword evidence="10" id="KW-0539">Nucleus</keyword>
<dbReference type="GO" id="GO:0045944">
    <property type="term" value="P:positive regulation of transcription by RNA polymerase II"/>
    <property type="evidence" value="ECO:0007669"/>
    <property type="project" value="TreeGrafter"/>
</dbReference>
<feature type="region of interest" description="Disordered" evidence="12">
    <location>
        <begin position="420"/>
        <end position="445"/>
    </location>
</feature>
<feature type="domain" description="GATA-type" evidence="13">
    <location>
        <begin position="372"/>
        <end position="425"/>
    </location>
</feature>
<dbReference type="GO" id="GO:0000981">
    <property type="term" value="F:DNA-binding transcription factor activity, RNA polymerase II-specific"/>
    <property type="evidence" value="ECO:0007669"/>
    <property type="project" value="TreeGrafter"/>
</dbReference>
<feature type="region of interest" description="Disordered" evidence="12">
    <location>
        <begin position="1"/>
        <end position="88"/>
    </location>
</feature>
<dbReference type="EMBL" id="JH432008">
    <property type="status" value="NOT_ANNOTATED_CDS"/>
    <property type="molecule type" value="Genomic_DNA"/>
</dbReference>
<organism evidence="14 15">
    <name type="scientific">Strigamia maritima</name>
    <name type="common">European centipede</name>
    <name type="synonym">Geophilus maritimus</name>
    <dbReference type="NCBI Taxonomy" id="126957"/>
    <lineage>
        <taxon>Eukaryota</taxon>
        <taxon>Metazoa</taxon>
        <taxon>Ecdysozoa</taxon>
        <taxon>Arthropoda</taxon>
        <taxon>Myriapoda</taxon>
        <taxon>Chilopoda</taxon>
        <taxon>Pleurostigmophora</taxon>
        <taxon>Geophilomorpha</taxon>
        <taxon>Linotaeniidae</taxon>
        <taxon>Strigamia</taxon>
    </lineage>
</organism>
<dbReference type="Pfam" id="PF00320">
    <property type="entry name" value="GATA"/>
    <property type="match status" value="2"/>
</dbReference>
<dbReference type="GO" id="GO:0000978">
    <property type="term" value="F:RNA polymerase II cis-regulatory region sequence-specific DNA binding"/>
    <property type="evidence" value="ECO:0007669"/>
    <property type="project" value="TreeGrafter"/>
</dbReference>
<comment type="subcellular location">
    <subcellularLocation>
        <location evidence="1">Nucleus</location>
    </subcellularLocation>
</comment>
<feature type="domain" description="GATA-type" evidence="13">
    <location>
        <begin position="308"/>
        <end position="365"/>
    </location>
</feature>
<feature type="region of interest" description="Disordered" evidence="12">
    <location>
        <begin position="538"/>
        <end position="572"/>
    </location>
</feature>
<evidence type="ECO:0000256" key="8">
    <source>
        <dbReference type="ARBA" id="ARBA00023159"/>
    </source>
</evidence>
<dbReference type="GO" id="GO:0005634">
    <property type="term" value="C:nucleus"/>
    <property type="evidence" value="ECO:0007669"/>
    <property type="project" value="UniProtKB-SubCell"/>
</dbReference>
<dbReference type="AlphaFoldDB" id="T1JB54"/>
<feature type="compositionally biased region" description="Polar residues" evidence="12">
    <location>
        <begin position="42"/>
        <end position="51"/>
    </location>
</feature>
<evidence type="ECO:0000256" key="9">
    <source>
        <dbReference type="ARBA" id="ARBA00023163"/>
    </source>
</evidence>
<evidence type="ECO:0000259" key="13">
    <source>
        <dbReference type="PROSITE" id="PS50114"/>
    </source>
</evidence>
<dbReference type="FunFam" id="3.30.50.10:FF:000001">
    <property type="entry name" value="GATA transcription factor (GATAd)"/>
    <property type="match status" value="1"/>
</dbReference>
<keyword evidence="4 11" id="KW-0863">Zinc-finger</keyword>
<evidence type="ECO:0000256" key="3">
    <source>
        <dbReference type="ARBA" id="ARBA00022737"/>
    </source>
</evidence>
<dbReference type="InterPro" id="IPR013088">
    <property type="entry name" value="Znf_NHR/GATA"/>
</dbReference>
<keyword evidence="6" id="KW-0805">Transcription regulation</keyword>
<name>T1JB54_STRMM</name>
<dbReference type="InterPro" id="IPR039355">
    <property type="entry name" value="Transcription_factor_GATA"/>
</dbReference>
<dbReference type="SUPFAM" id="SSF57716">
    <property type="entry name" value="Glucocorticoid receptor-like (DNA-binding domain)"/>
    <property type="match status" value="2"/>
</dbReference>
<dbReference type="GO" id="GO:0008270">
    <property type="term" value="F:zinc ion binding"/>
    <property type="evidence" value="ECO:0007669"/>
    <property type="project" value="UniProtKB-KW"/>
</dbReference>
<evidence type="ECO:0000313" key="14">
    <source>
        <dbReference type="EnsemblMetazoa" id="SMAR010987-PA"/>
    </source>
</evidence>
<dbReference type="GO" id="GO:0000122">
    <property type="term" value="P:negative regulation of transcription by RNA polymerase II"/>
    <property type="evidence" value="ECO:0007669"/>
    <property type="project" value="TreeGrafter"/>
</dbReference>
<dbReference type="PROSITE" id="PS50114">
    <property type="entry name" value="GATA_ZN_FINGER_2"/>
    <property type="match status" value="2"/>
</dbReference>
<evidence type="ECO:0000256" key="12">
    <source>
        <dbReference type="SAM" id="MobiDB-lite"/>
    </source>
</evidence>
<dbReference type="GO" id="GO:0045165">
    <property type="term" value="P:cell fate commitment"/>
    <property type="evidence" value="ECO:0007669"/>
    <property type="project" value="TreeGrafter"/>
</dbReference>
<evidence type="ECO:0000256" key="5">
    <source>
        <dbReference type="ARBA" id="ARBA00022833"/>
    </source>
</evidence>
<reference evidence="15" key="1">
    <citation type="submission" date="2011-05" db="EMBL/GenBank/DDBJ databases">
        <authorList>
            <person name="Richards S.R."/>
            <person name="Qu J."/>
            <person name="Jiang H."/>
            <person name="Jhangiani S.N."/>
            <person name="Agravi P."/>
            <person name="Goodspeed R."/>
            <person name="Gross S."/>
            <person name="Mandapat C."/>
            <person name="Jackson L."/>
            <person name="Mathew T."/>
            <person name="Pu L."/>
            <person name="Thornton R."/>
            <person name="Saada N."/>
            <person name="Wilczek-Boney K.B."/>
            <person name="Lee S."/>
            <person name="Kovar C."/>
            <person name="Wu Y."/>
            <person name="Scherer S.E."/>
            <person name="Worley K.C."/>
            <person name="Muzny D.M."/>
            <person name="Gibbs R."/>
        </authorList>
    </citation>
    <scope>NUCLEOTIDE SEQUENCE</scope>
    <source>
        <strain evidence="15">Brora</strain>
    </source>
</reference>
<evidence type="ECO:0000313" key="15">
    <source>
        <dbReference type="Proteomes" id="UP000014500"/>
    </source>
</evidence>
<dbReference type="PANTHER" id="PTHR10071">
    <property type="entry name" value="TRANSCRIPTION FACTOR GATA FAMILY MEMBER"/>
    <property type="match status" value="1"/>
</dbReference>
<keyword evidence="5" id="KW-0862">Zinc</keyword>
<dbReference type="PRINTS" id="PR00619">
    <property type="entry name" value="GATAZNFINGER"/>
</dbReference>
<evidence type="ECO:0000256" key="7">
    <source>
        <dbReference type="ARBA" id="ARBA00023125"/>
    </source>
</evidence>
<reference evidence="14" key="2">
    <citation type="submission" date="2015-02" db="UniProtKB">
        <authorList>
            <consortium name="EnsemblMetazoa"/>
        </authorList>
    </citation>
    <scope>IDENTIFICATION</scope>
</reference>
<evidence type="ECO:0000256" key="2">
    <source>
        <dbReference type="ARBA" id="ARBA00022723"/>
    </source>
</evidence>
<evidence type="ECO:0000256" key="6">
    <source>
        <dbReference type="ARBA" id="ARBA00023015"/>
    </source>
</evidence>
<feature type="compositionally biased region" description="Polar residues" evidence="12">
    <location>
        <begin position="71"/>
        <end position="88"/>
    </location>
</feature>
<evidence type="ECO:0000256" key="11">
    <source>
        <dbReference type="PROSITE-ProRule" id="PRU00094"/>
    </source>
</evidence>
<dbReference type="HOGENOM" id="CLU_476796_0_0_1"/>
<dbReference type="SMART" id="SM00401">
    <property type="entry name" value="ZnF_GATA"/>
    <property type="match status" value="2"/>
</dbReference>
<feature type="compositionally biased region" description="Polar residues" evidence="12">
    <location>
        <begin position="1"/>
        <end position="10"/>
    </location>
</feature>
<dbReference type="Gene3D" id="3.30.50.10">
    <property type="entry name" value="Erythroid Transcription Factor GATA-1, subunit A"/>
    <property type="match status" value="2"/>
</dbReference>
<keyword evidence="3" id="KW-0677">Repeat</keyword>
<keyword evidence="2" id="KW-0479">Metal-binding</keyword>
<accession>T1JB54</accession>
<sequence>MENPASSWADVSTASTTEPTNTVPTATSPPLAEDSSERHNEQNSSMPSQNYTTEEQPTEEELERHRHQEDLSPTSNTPHTYKSLSPNPMLSGEKDILYTSLEAANATHSISTLQAMQPTYGGSPGPTYVTYSREMYVSGASPKSILPPYESTSALHNATSAIVHHSSSPYGSPGLVTLTTSMPYTQSPGLQQSSQTTWSPQHQQVIDYGSAGLATGLPSLTPLPSLMFSGQSPMLSAGSSPGELVDLQRSSNGCLQTYPTYTVRAEAANQWAGANMLYDNSASAMTHGLHAPELMGRRLTPEEEVDLYAEGRECVNCGAISTPLWRRDGTGHYLCNACGLYHKMNGTNRPLQRPIKRMPCVTQNGGVGGSNRRMGLSCANCQTTNTTLWRRNNQGEPVCNACGLYFKLHNVNRPMAMKKDGIQTRKRKPKSASVSSSTADTKPKIIPKHSYEKASNRGSPNISSSMYHHHYEIKQEPSTIYTPSVATIPRSAPVGINTTNTLGLPLVSSLNNSSSRLTLPPLESALGMMMPTGIPLGNISPTSPQAPQAIPVNLDGNDSKNMSESMSHDVMS</sequence>
<evidence type="ECO:0000256" key="10">
    <source>
        <dbReference type="ARBA" id="ARBA00023242"/>
    </source>
</evidence>
<dbReference type="eggNOG" id="KOG1601">
    <property type="taxonomic scope" value="Eukaryota"/>
</dbReference>
<keyword evidence="8" id="KW-0010">Activator</keyword>
<protein>
    <recommendedName>
        <fullName evidence="13">GATA-type domain-containing protein</fullName>
    </recommendedName>
</protein>
<dbReference type="CDD" id="cd00202">
    <property type="entry name" value="ZnF_GATA"/>
    <property type="match status" value="2"/>
</dbReference>
<dbReference type="PANTHER" id="PTHR10071:SF337">
    <property type="entry name" value="GATA-BINDING FACTOR A"/>
    <property type="match status" value="1"/>
</dbReference>
<evidence type="ECO:0000256" key="4">
    <source>
        <dbReference type="ARBA" id="ARBA00022771"/>
    </source>
</evidence>
<proteinExistence type="predicted"/>
<keyword evidence="9" id="KW-0804">Transcription</keyword>
<keyword evidence="15" id="KW-1185">Reference proteome</keyword>
<keyword evidence="7" id="KW-0238">DNA-binding</keyword>
<feature type="compositionally biased region" description="Low complexity" evidence="12">
    <location>
        <begin position="11"/>
        <end position="26"/>
    </location>
</feature>
<dbReference type="PhylomeDB" id="T1JB54"/>
<evidence type="ECO:0000256" key="1">
    <source>
        <dbReference type="ARBA" id="ARBA00004123"/>
    </source>
</evidence>
<dbReference type="EnsemblMetazoa" id="SMAR010987-RA">
    <property type="protein sequence ID" value="SMAR010987-PA"/>
    <property type="gene ID" value="SMAR010987"/>
</dbReference>
<dbReference type="FunFam" id="3.30.50.10:FF:000032">
    <property type="entry name" value="Transcription factor GATA-3"/>
    <property type="match status" value="1"/>
</dbReference>
<dbReference type="STRING" id="126957.T1JB54"/>
<dbReference type="InterPro" id="IPR000679">
    <property type="entry name" value="Znf_GATA"/>
</dbReference>
<dbReference type="PROSITE" id="PS00344">
    <property type="entry name" value="GATA_ZN_FINGER_1"/>
    <property type="match status" value="2"/>
</dbReference>